<dbReference type="Pfam" id="PF00069">
    <property type="entry name" value="Pkinase"/>
    <property type="match status" value="1"/>
</dbReference>
<dbReference type="Gene3D" id="3.30.200.20">
    <property type="entry name" value="Phosphorylase Kinase, domain 1"/>
    <property type="match status" value="1"/>
</dbReference>
<evidence type="ECO:0000256" key="4">
    <source>
        <dbReference type="ARBA" id="ARBA00022840"/>
    </source>
</evidence>
<dbReference type="InterPro" id="IPR011009">
    <property type="entry name" value="Kinase-like_dom_sf"/>
</dbReference>
<comment type="similarity">
    <text evidence="1">Belongs to the protein kinase superfamily. CMGC Ser/Thr protein kinase family. CDC2/CDKX subfamily.</text>
</comment>
<keyword evidence="4" id="KW-0067">ATP-binding</keyword>
<evidence type="ECO:0000313" key="9">
    <source>
        <dbReference type="Proteomes" id="UP001310890"/>
    </source>
</evidence>
<evidence type="ECO:0000256" key="3">
    <source>
        <dbReference type="ARBA" id="ARBA00022741"/>
    </source>
</evidence>
<dbReference type="GO" id="GO:0000307">
    <property type="term" value="C:cyclin-dependent protein kinase holoenzyme complex"/>
    <property type="evidence" value="ECO:0007669"/>
    <property type="project" value="TreeGrafter"/>
</dbReference>
<dbReference type="AlphaFoldDB" id="A0AAN7TP60"/>
<evidence type="ECO:0000259" key="7">
    <source>
        <dbReference type="PROSITE" id="PS50011"/>
    </source>
</evidence>
<organism evidence="8 9">
    <name type="scientific">Meristemomyces frigidus</name>
    <dbReference type="NCBI Taxonomy" id="1508187"/>
    <lineage>
        <taxon>Eukaryota</taxon>
        <taxon>Fungi</taxon>
        <taxon>Dikarya</taxon>
        <taxon>Ascomycota</taxon>
        <taxon>Pezizomycotina</taxon>
        <taxon>Dothideomycetes</taxon>
        <taxon>Dothideomycetidae</taxon>
        <taxon>Mycosphaerellales</taxon>
        <taxon>Teratosphaeriaceae</taxon>
        <taxon>Meristemomyces</taxon>
    </lineage>
</organism>
<comment type="caution">
    <text evidence="8">The sequence shown here is derived from an EMBL/GenBank/DDBJ whole genome shotgun (WGS) entry which is preliminary data.</text>
</comment>
<dbReference type="InterPro" id="IPR008271">
    <property type="entry name" value="Ser/Thr_kinase_AS"/>
</dbReference>
<dbReference type="PROSITE" id="PS50011">
    <property type="entry name" value="PROTEIN_KINASE_DOM"/>
    <property type="match status" value="1"/>
</dbReference>
<dbReference type="PROSITE" id="PS00108">
    <property type="entry name" value="PROTEIN_KINASE_ST"/>
    <property type="match status" value="1"/>
</dbReference>
<comment type="catalytic activity">
    <reaction evidence="6">
        <text>L-seryl-[protein] + ATP = O-phospho-L-seryl-[protein] + ADP + H(+)</text>
        <dbReference type="Rhea" id="RHEA:17989"/>
        <dbReference type="Rhea" id="RHEA-COMP:9863"/>
        <dbReference type="Rhea" id="RHEA-COMP:11604"/>
        <dbReference type="ChEBI" id="CHEBI:15378"/>
        <dbReference type="ChEBI" id="CHEBI:29999"/>
        <dbReference type="ChEBI" id="CHEBI:30616"/>
        <dbReference type="ChEBI" id="CHEBI:83421"/>
        <dbReference type="ChEBI" id="CHEBI:456216"/>
        <dbReference type="EC" id="2.7.11.22"/>
    </reaction>
</comment>
<dbReference type="GO" id="GO:0005524">
    <property type="term" value="F:ATP binding"/>
    <property type="evidence" value="ECO:0007669"/>
    <property type="project" value="UniProtKB-KW"/>
</dbReference>
<dbReference type="PANTHER" id="PTHR24056:SF576">
    <property type="entry name" value="SERINE_THREONINE-PROTEIN KINASE CSK1"/>
    <property type="match status" value="1"/>
</dbReference>
<evidence type="ECO:0000313" key="8">
    <source>
        <dbReference type="EMBL" id="KAK5115779.1"/>
    </source>
</evidence>
<dbReference type="SUPFAM" id="SSF56112">
    <property type="entry name" value="Protein kinase-like (PK-like)"/>
    <property type="match status" value="1"/>
</dbReference>
<dbReference type="PANTHER" id="PTHR24056">
    <property type="entry name" value="CELL DIVISION PROTEIN KINASE"/>
    <property type="match status" value="1"/>
</dbReference>
<protein>
    <recommendedName>
        <fullName evidence="2">cyclin-dependent kinase</fullName>
        <ecNumber evidence="2">2.7.11.22</ecNumber>
    </recommendedName>
</protein>
<dbReference type="SMART" id="SM00220">
    <property type="entry name" value="S_TKc"/>
    <property type="match status" value="1"/>
</dbReference>
<comment type="catalytic activity">
    <reaction evidence="5">
        <text>L-threonyl-[protein] + ATP = O-phospho-L-threonyl-[protein] + ADP + H(+)</text>
        <dbReference type="Rhea" id="RHEA:46608"/>
        <dbReference type="Rhea" id="RHEA-COMP:11060"/>
        <dbReference type="Rhea" id="RHEA-COMP:11605"/>
        <dbReference type="ChEBI" id="CHEBI:15378"/>
        <dbReference type="ChEBI" id="CHEBI:30013"/>
        <dbReference type="ChEBI" id="CHEBI:30616"/>
        <dbReference type="ChEBI" id="CHEBI:61977"/>
        <dbReference type="ChEBI" id="CHEBI:456216"/>
        <dbReference type="EC" id="2.7.11.22"/>
    </reaction>
</comment>
<dbReference type="GO" id="GO:0030332">
    <property type="term" value="F:cyclin binding"/>
    <property type="evidence" value="ECO:0007669"/>
    <property type="project" value="TreeGrafter"/>
</dbReference>
<dbReference type="GO" id="GO:0000082">
    <property type="term" value="P:G1/S transition of mitotic cell cycle"/>
    <property type="evidence" value="ECO:0007669"/>
    <property type="project" value="TreeGrafter"/>
</dbReference>
<dbReference type="GO" id="GO:0007165">
    <property type="term" value="P:signal transduction"/>
    <property type="evidence" value="ECO:0007669"/>
    <property type="project" value="TreeGrafter"/>
</dbReference>
<dbReference type="InterPro" id="IPR050108">
    <property type="entry name" value="CDK"/>
</dbReference>
<evidence type="ECO:0000256" key="2">
    <source>
        <dbReference type="ARBA" id="ARBA00012425"/>
    </source>
</evidence>
<evidence type="ECO:0000256" key="1">
    <source>
        <dbReference type="ARBA" id="ARBA00006485"/>
    </source>
</evidence>
<dbReference type="GO" id="GO:0004693">
    <property type="term" value="F:cyclin-dependent protein serine/threonine kinase activity"/>
    <property type="evidence" value="ECO:0007669"/>
    <property type="project" value="UniProtKB-EC"/>
</dbReference>
<reference evidence="8" key="1">
    <citation type="submission" date="2023-08" db="EMBL/GenBank/DDBJ databases">
        <title>Black Yeasts Isolated from many extreme environments.</title>
        <authorList>
            <person name="Coleine C."/>
            <person name="Stajich J.E."/>
            <person name="Selbmann L."/>
        </authorList>
    </citation>
    <scope>NUCLEOTIDE SEQUENCE</scope>
    <source>
        <strain evidence="8">CCFEE 5401</strain>
    </source>
</reference>
<dbReference type="GO" id="GO:0005737">
    <property type="term" value="C:cytoplasm"/>
    <property type="evidence" value="ECO:0007669"/>
    <property type="project" value="TreeGrafter"/>
</dbReference>
<evidence type="ECO:0000256" key="6">
    <source>
        <dbReference type="ARBA" id="ARBA00048367"/>
    </source>
</evidence>
<accession>A0AAN7TP60</accession>
<dbReference type="GO" id="GO:0010468">
    <property type="term" value="P:regulation of gene expression"/>
    <property type="evidence" value="ECO:0007669"/>
    <property type="project" value="TreeGrafter"/>
</dbReference>
<evidence type="ECO:0000256" key="5">
    <source>
        <dbReference type="ARBA" id="ARBA00047811"/>
    </source>
</evidence>
<keyword evidence="3" id="KW-0547">Nucleotide-binding</keyword>
<dbReference type="Gene3D" id="1.10.510.10">
    <property type="entry name" value="Transferase(Phosphotransferase) domain 1"/>
    <property type="match status" value="1"/>
</dbReference>
<proteinExistence type="inferred from homology"/>
<name>A0AAN7TP60_9PEZI</name>
<dbReference type="GO" id="GO:0005634">
    <property type="term" value="C:nucleus"/>
    <property type="evidence" value="ECO:0007669"/>
    <property type="project" value="TreeGrafter"/>
</dbReference>
<dbReference type="Proteomes" id="UP001310890">
    <property type="component" value="Unassembled WGS sequence"/>
</dbReference>
<dbReference type="EMBL" id="JAVRRL010000011">
    <property type="protein sequence ID" value="KAK5115779.1"/>
    <property type="molecule type" value="Genomic_DNA"/>
</dbReference>
<dbReference type="InterPro" id="IPR000719">
    <property type="entry name" value="Prot_kinase_dom"/>
</dbReference>
<feature type="domain" description="Protein kinase" evidence="7">
    <location>
        <begin position="54"/>
        <end position="351"/>
    </location>
</feature>
<sequence>MAEDWRHVHEYYQLVGNNVKRVLESGTNVEPEDKHEIENIIPDLLTPGVTIGRYTNAQLHNDGIFSEVFKATDPSKSNNDGNKVVALKMTTPDMMTAPHDSKREARILQTAKSDHIIPLLETFQQPGGHFILVFPFMPFALSTLLLHHHQSTLTNQTRRSIMRDIFTGLGHLHSLSIIHRDIKPSNILLRTPTGPAYLSDLGTAWSASDPSSEPPGQKTLEVGTTCYRAPELLFGQQAYDSRLDLWATGCVAAQLFCLNQQPLFDAGDLGSELALIKSMFETLGTPNVQTWPEAAGLPDWGKMNFMVYSGKDWREILPGAQEEERDLVGKLVVFESGWRITAREALKHECLRVAEVNG</sequence>
<dbReference type="EC" id="2.7.11.22" evidence="2"/>
<gene>
    <name evidence="8" type="ORF">LTR62_000868</name>
</gene>
<dbReference type="GO" id="GO:0010389">
    <property type="term" value="P:regulation of G2/M transition of mitotic cell cycle"/>
    <property type="evidence" value="ECO:0007669"/>
    <property type="project" value="TreeGrafter"/>
</dbReference>